<sequence>MDDKLANLFRAKMAQSCDNALLLSQSTAYKTVLGCKIGVNIIALTTLLWGYYKTVRTQKFSALHKNVQRALHLHVYYIGHVIVFIGITNSIDFARLNVVHEQRCEYLLPFWLTFVIRQGYMFGVMGQTLTFVFLSLERIMATFRKDYAHKTSKTVFVISTAIILTFCFCYTYIYMGYDAQWDDMTEFFTQANEFNAHRISSFIYYIVSFEGFSLLFYNLTYLLNSREKNKINIHEKRVTQITKSLAEKYQIDENRKVARLMLPVCWFHFILYTASYGGFIIFVNAIWNQSQIEVYMCVNEMLGFITFYPYIFIYRILSYFVRKQKTLVVQGKETTADYFNQMNELFRSNPKVQSKDKSKRR</sequence>
<dbReference type="Pfam" id="PF10292">
    <property type="entry name" value="7TM_GPCR_Srab"/>
    <property type="match status" value="1"/>
</dbReference>
<organism evidence="6 7">
    <name type="scientific">Steinernema hermaphroditum</name>
    <dbReference type="NCBI Taxonomy" id="289476"/>
    <lineage>
        <taxon>Eukaryota</taxon>
        <taxon>Metazoa</taxon>
        <taxon>Ecdysozoa</taxon>
        <taxon>Nematoda</taxon>
        <taxon>Chromadorea</taxon>
        <taxon>Rhabditida</taxon>
        <taxon>Tylenchina</taxon>
        <taxon>Panagrolaimomorpha</taxon>
        <taxon>Strongyloidoidea</taxon>
        <taxon>Steinernematidae</taxon>
        <taxon>Steinernema</taxon>
    </lineage>
</organism>
<dbReference type="AlphaFoldDB" id="A0AA39HHI9"/>
<feature type="transmembrane region" description="Helical" evidence="5">
    <location>
        <begin position="31"/>
        <end position="52"/>
    </location>
</feature>
<feature type="transmembrane region" description="Helical" evidence="5">
    <location>
        <begin position="264"/>
        <end position="287"/>
    </location>
</feature>
<proteinExistence type="predicted"/>
<dbReference type="PANTHER" id="PTHR46561:SF11">
    <property type="entry name" value="SERPENTINE RECEPTOR CLASS ALPHA_BETA-14"/>
    <property type="match status" value="1"/>
</dbReference>
<evidence type="ECO:0000256" key="1">
    <source>
        <dbReference type="ARBA" id="ARBA00004141"/>
    </source>
</evidence>
<evidence type="ECO:0008006" key="8">
    <source>
        <dbReference type="Google" id="ProtNLM"/>
    </source>
</evidence>
<keyword evidence="3 5" id="KW-1133">Transmembrane helix</keyword>
<accession>A0AA39HHI9</accession>
<feature type="transmembrane region" description="Helical" evidence="5">
    <location>
        <begin position="73"/>
        <end position="91"/>
    </location>
</feature>
<evidence type="ECO:0000313" key="6">
    <source>
        <dbReference type="EMBL" id="KAK0405449.1"/>
    </source>
</evidence>
<dbReference type="InterPro" id="IPR019408">
    <property type="entry name" value="7TM_GPCR_serpentine_rcpt_Srab"/>
</dbReference>
<gene>
    <name evidence="6" type="ORF">QR680_018003</name>
</gene>
<evidence type="ECO:0000256" key="5">
    <source>
        <dbReference type="SAM" id="Phobius"/>
    </source>
</evidence>
<keyword evidence="2 5" id="KW-0812">Transmembrane</keyword>
<dbReference type="GO" id="GO:0016020">
    <property type="term" value="C:membrane"/>
    <property type="evidence" value="ECO:0007669"/>
    <property type="project" value="UniProtKB-SubCell"/>
</dbReference>
<keyword evidence="4 5" id="KW-0472">Membrane</keyword>
<reference evidence="6" key="1">
    <citation type="submission" date="2023-06" db="EMBL/GenBank/DDBJ databases">
        <title>Genomic analysis of the entomopathogenic nematode Steinernema hermaphroditum.</title>
        <authorList>
            <person name="Schwarz E.M."/>
            <person name="Heppert J.K."/>
            <person name="Baniya A."/>
            <person name="Schwartz H.T."/>
            <person name="Tan C.-H."/>
            <person name="Antoshechkin I."/>
            <person name="Sternberg P.W."/>
            <person name="Goodrich-Blair H."/>
            <person name="Dillman A.R."/>
        </authorList>
    </citation>
    <scope>NUCLEOTIDE SEQUENCE</scope>
    <source>
        <strain evidence="6">PS9179</strain>
        <tissue evidence="6">Whole animal</tissue>
    </source>
</reference>
<dbReference type="InterPro" id="IPR053286">
    <property type="entry name" value="Nematode_rcpt-like_srab"/>
</dbReference>
<feature type="transmembrane region" description="Helical" evidence="5">
    <location>
        <begin position="111"/>
        <end position="134"/>
    </location>
</feature>
<evidence type="ECO:0000256" key="3">
    <source>
        <dbReference type="ARBA" id="ARBA00022989"/>
    </source>
</evidence>
<feature type="transmembrane region" description="Helical" evidence="5">
    <location>
        <begin position="155"/>
        <end position="175"/>
    </location>
</feature>
<keyword evidence="7" id="KW-1185">Reference proteome</keyword>
<feature type="transmembrane region" description="Helical" evidence="5">
    <location>
        <begin position="293"/>
        <end position="317"/>
    </location>
</feature>
<feature type="transmembrane region" description="Helical" evidence="5">
    <location>
        <begin position="202"/>
        <end position="223"/>
    </location>
</feature>
<comment type="subcellular location">
    <subcellularLocation>
        <location evidence="1">Membrane</location>
        <topology evidence="1">Multi-pass membrane protein</topology>
    </subcellularLocation>
</comment>
<name>A0AA39HHI9_9BILA</name>
<protein>
    <recommendedName>
        <fullName evidence="8">G-protein coupled receptors family 1 profile domain-containing protein</fullName>
    </recommendedName>
</protein>
<dbReference type="EMBL" id="JAUCMV010000004">
    <property type="protein sequence ID" value="KAK0405449.1"/>
    <property type="molecule type" value="Genomic_DNA"/>
</dbReference>
<evidence type="ECO:0000256" key="4">
    <source>
        <dbReference type="ARBA" id="ARBA00023136"/>
    </source>
</evidence>
<evidence type="ECO:0000313" key="7">
    <source>
        <dbReference type="Proteomes" id="UP001175271"/>
    </source>
</evidence>
<dbReference type="PANTHER" id="PTHR46561">
    <property type="entry name" value="SERPENTINE RECEPTOR, CLASS AB (CLASS A-LIKE)-RELATED"/>
    <property type="match status" value="1"/>
</dbReference>
<evidence type="ECO:0000256" key="2">
    <source>
        <dbReference type="ARBA" id="ARBA00022692"/>
    </source>
</evidence>
<comment type="caution">
    <text evidence="6">The sequence shown here is derived from an EMBL/GenBank/DDBJ whole genome shotgun (WGS) entry which is preliminary data.</text>
</comment>
<dbReference type="Proteomes" id="UP001175271">
    <property type="component" value="Unassembled WGS sequence"/>
</dbReference>